<organism evidence="2">
    <name type="scientific">Culex pipiens</name>
    <name type="common">House mosquito</name>
    <dbReference type="NCBI Taxonomy" id="7175"/>
    <lineage>
        <taxon>Eukaryota</taxon>
        <taxon>Metazoa</taxon>
        <taxon>Ecdysozoa</taxon>
        <taxon>Arthropoda</taxon>
        <taxon>Hexapoda</taxon>
        <taxon>Insecta</taxon>
        <taxon>Pterygota</taxon>
        <taxon>Neoptera</taxon>
        <taxon>Endopterygota</taxon>
        <taxon>Diptera</taxon>
        <taxon>Nematocera</taxon>
        <taxon>Culicoidea</taxon>
        <taxon>Culicidae</taxon>
        <taxon>Culicinae</taxon>
        <taxon>Culicini</taxon>
        <taxon>Culex</taxon>
        <taxon>Culex</taxon>
    </lineage>
</organism>
<feature type="compositionally biased region" description="Polar residues" evidence="1">
    <location>
        <begin position="33"/>
        <end position="46"/>
    </location>
</feature>
<dbReference type="EMBL" id="HBUE01081368">
    <property type="protein sequence ID" value="CAG6477639.1"/>
    <property type="molecule type" value="Transcribed_RNA"/>
</dbReference>
<feature type="compositionally biased region" description="Basic and acidic residues" evidence="1">
    <location>
        <begin position="79"/>
        <end position="94"/>
    </location>
</feature>
<evidence type="ECO:0000256" key="1">
    <source>
        <dbReference type="SAM" id="MobiDB-lite"/>
    </source>
</evidence>
<dbReference type="AlphaFoldDB" id="A0A8D8IFB7"/>
<accession>A0A8D8IFB7</accession>
<sequence length="176" mass="19430">MYSAAGADYPQRSERNGAEKCATIAEQRDRMSSGRQGRTEGGQSPQTDRATRRLLRPTPRLQRNRVRHHPTRPGGRSGKAPDRGHHDPHEDQLRRGASARHVSTRCVADHFDAHPAGPRRARGEPESGRGAQVCDDAALRGDDPDQSDLWRREQQVAAVLEQGLHEGAGGADWVEQ</sequence>
<evidence type="ECO:0000313" key="2">
    <source>
        <dbReference type="EMBL" id="CAG6551207.1"/>
    </source>
</evidence>
<feature type="compositionally biased region" description="Basic residues" evidence="1">
    <location>
        <begin position="62"/>
        <end position="71"/>
    </location>
</feature>
<proteinExistence type="predicted"/>
<name>A0A8D8IFB7_CULPI</name>
<dbReference type="EMBL" id="HBUE01351395">
    <property type="protein sequence ID" value="CAG6603501.1"/>
    <property type="molecule type" value="Transcribed_RNA"/>
</dbReference>
<feature type="compositionally biased region" description="Basic and acidic residues" evidence="1">
    <location>
        <begin position="137"/>
        <end position="146"/>
    </location>
</feature>
<reference evidence="2" key="1">
    <citation type="submission" date="2021-05" db="EMBL/GenBank/DDBJ databases">
        <authorList>
            <person name="Alioto T."/>
            <person name="Alioto T."/>
            <person name="Gomez Garrido J."/>
        </authorList>
    </citation>
    <scope>NUCLEOTIDE SEQUENCE</scope>
</reference>
<feature type="region of interest" description="Disordered" evidence="1">
    <location>
        <begin position="1"/>
        <end position="146"/>
    </location>
</feature>
<dbReference type="EMBL" id="HBUE01244293">
    <property type="protein sequence ID" value="CAG6551207.1"/>
    <property type="molecule type" value="Transcribed_RNA"/>
</dbReference>
<protein>
    <submittedName>
        <fullName evidence="2">(northern house mosquito) hypothetical protein</fullName>
    </submittedName>
</protein>